<reference evidence="2" key="2">
    <citation type="submission" date="2020-09" db="EMBL/GenBank/DDBJ databases">
        <authorList>
            <person name="Wu Z."/>
        </authorList>
    </citation>
    <scope>NUCLEOTIDE SEQUENCE</scope>
    <source>
        <strain evidence="2">SC17</strain>
    </source>
</reference>
<reference evidence="2" key="1">
    <citation type="journal article" date="2013" name="Int. J. Syst. Evol. Microbiol.">
        <title>Aestuariibaculum suncheonense gen. nov., sp. nov., a marine bacterium of the family Flavobacteriaceae isolated from a tidal flat and emended descriptions of the genera Gaetbulibacter and Tamlana.</title>
        <authorList>
            <person name="Jeong S.H."/>
            <person name="Park M.S."/>
            <person name="Jin H.M."/>
            <person name="Lee K."/>
            <person name="Park W."/>
            <person name="Jeon C.O."/>
        </authorList>
    </citation>
    <scope>NUCLEOTIDE SEQUENCE</scope>
    <source>
        <strain evidence="2">SC17</strain>
    </source>
</reference>
<dbReference type="AlphaFoldDB" id="A0A8J6Q6K1"/>
<keyword evidence="3" id="KW-1185">Reference proteome</keyword>
<feature type="signal peptide" evidence="1">
    <location>
        <begin position="1"/>
        <end position="20"/>
    </location>
</feature>
<comment type="caution">
    <text evidence="2">The sequence shown here is derived from an EMBL/GenBank/DDBJ whole genome shotgun (WGS) entry which is preliminary data.</text>
</comment>
<feature type="chain" id="PRO_5035296436" evidence="1">
    <location>
        <begin position="21"/>
        <end position="102"/>
    </location>
</feature>
<dbReference type="EMBL" id="JACVXC010000001">
    <property type="protein sequence ID" value="MBD0834926.1"/>
    <property type="molecule type" value="Genomic_DNA"/>
</dbReference>
<sequence length="102" mass="11363">MKTNIYILIVFLFSVSFAGAQNTVEVTSNETNSTVLVSNDDNAVVASEENTSKNKEVLFIKATEVKEVIAKTTSDIRKYFNKTRNVDNLSLLFPKINKAEKA</sequence>
<name>A0A8J6Q6K1_9FLAO</name>
<evidence type="ECO:0000256" key="1">
    <source>
        <dbReference type="SAM" id="SignalP"/>
    </source>
</evidence>
<evidence type="ECO:0000313" key="3">
    <source>
        <dbReference type="Proteomes" id="UP000602057"/>
    </source>
</evidence>
<protein>
    <submittedName>
        <fullName evidence="2">Uncharacterized protein</fullName>
    </submittedName>
</protein>
<accession>A0A8J6Q6K1</accession>
<organism evidence="2 3">
    <name type="scientific">Aestuariibaculum suncheonense</name>
    <dbReference type="NCBI Taxonomy" id="1028745"/>
    <lineage>
        <taxon>Bacteria</taxon>
        <taxon>Pseudomonadati</taxon>
        <taxon>Bacteroidota</taxon>
        <taxon>Flavobacteriia</taxon>
        <taxon>Flavobacteriales</taxon>
        <taxon>Flavobacteriaceae</taxon>
    </lineage>
</organism>
<dbReference type="Proteomes" id="UP000602057">
    <property type="component" value="Unassembled WGS sequence"/>
</dbReference>
<dbReference type="RefSeq" id="WP_188215376.1">
    <property type="nucleotide sequence ID" value="NZ_BAABGH010000018.1"/>
</dbReference>
<proteinExistence type="predicted"/>
<evidence type="ECO:0000313" key="2">
    <source>
        <dbReference type="EMBL" id="MBD0834926.1"/>
    </source>
</evidence>
<keyword evidence="1" id="KW-0732">Signal</keyword>
<gene>
    <name evidence="2" type="ORF">ICJ84_05720</name>
</gene>